<evidence type="ECO:0000256" key="2">
    <source>
        <dbReference type="SAM" id="SignalP"/>
    </source>
</evidence>
<dbReference type="PRINTS" id="PR00837">
    <property type="entry name" value="V5TPXLIKE"/>
</dbReference>
<evidence type="ECO:0000313" key="5">
    <source>
        <dbReference type="Proteomes" id="UP001355207"/>
    </source>
</evidence>
<accession>A0AAX4K6D0</accession>
<feature type="chain" id="PRO_5043455641" description="SCP domain-containing protein" evidence="2">
    <location>
        <begin position="20"/>
        <end position="514"/>
    </location>
</feature>
<feature type="region of interest" description="Disordered" evidence="1">
    <location>
        <begin position="147"/>
        <end position="169"/>
    </location>
</feature>
<dbReference type="InterPro" id="IPR014044">
    <property type="entry name" value="CAP_dom"/>
</dbReference>
<dbReference type="SMART" id="SM00198">
    <property type="entry name" value="SCP"/>
    <property type="match status" value="1"/>
</dbReference>
<proteinExistence type="predicted"/>
<organism evidence="4 5">
    <name type="scientific">Kwoniella dendrophila CBS 6074</name>
    <dbReference type="NCBI Taxonomy" id="1295534"/>
    <lineage>
        <taxon>Eukaryota</taxon>
        <taxon>Fungi</taxon>
        <taxon>Dikarya</taxon>
        <taxon>Basidiomycota</taxon>
        <taxon>Agaricomycotina</taxon>
        <taxon>Tremellomycetes</taxon>
        <taxon>Tremellales</taxon>
        <taxon>Cryptococcaceae</taxon>
        <taxon>Kwoniella</taxon>
    </lineage>
</organism>
<sequence>MRLSLILFLTLSSIFTILAHPAATRILPRGLSRHHAAQRLSKCRPSITTDVQSTDRGDSPSEGTNVGVSLWASENEDDENDGLSQASRDNEEEDGWKPVQKEHSTGDFEKHHKDCVGVECQMKHDDWDGWGDWGEWSGWREIGNEGQEISESSGNQIYTAPTPSPTEASFVDDQAGLDASTLRSGGYGQPTLAVQTISTSTQDKSQQRLTSMAGTHNYSSSAINGSTTSPVITSNAIEATKFSTNYVEVTEWYTPPIDTSSTAGIPSAWLPTSTHQASLLRSTSTRSSLTQSSQIDTPTTLTSNLPSSSTTRMADTDWDEGFTYSTVSGYSSSSIFTSLGQAIPTSSWHSKWTNTWEHTTPPTTSPAAPVVTDQPEDDDSKTFVDCHNKYRNQYGAKNVSWVNELANYAVNHASVCGSMSHTNGPYGENLAAGAISITSSIDMWMDEASQYDPENPSFSHFTQVVWQSTETIGCAKIDCGVNTGMSGQTYVMCEYQPAGNVVGSYAFNVKSKQY</sequence>
<dbReference type="SUPFAM" id="SSF55797">
    <property type="entry name" value="PR-1-like"/>
    <property type="match status" value="1"/>
</dbReference>
<dbReference type="Gene3D" id="3.40.33.10">
    <property type="entry name" value="CAP"/>
    <property type="match status" value="1"/>
</dbReference>
<evidence type="ECO:0000313" key="4">
    <source>
        <dbReference type="EMBL" id="WWC92954.1"/>
    </source>
</evidence>
<keyword evidence="5" id="KW-1185">Reference proteome</keyword>
<dbReference type="Proteomes" id="UP001355207">
    <property type="component" value="Chromosome 11"/>
</dbReference>
<dbReference type="PANTHER" id="PTHR10334">
    <property type="entry name" value="CYSTEINE-RICH SECRETORY PROTEIN-RELATED"/>
    <property type="match status" value="1"/>
</dbReference>
<gene>
    <name evidence="4" type="ORF">L201_007917</name>
</gene>
<feature type="compositionally biased region" description="Low complexity" evidence="1">
    <location>
        <begin position="281"/>
        <end position="311"/>
    </location>
</feature>
<feature type="signal peptide" evidence="2">
    <location>
        <begin position="1"/>
        <end position="19"/>
    </location>
</feature>
<feature type="region of interest" description="Disordered" evidence="1">
    <location>
        <begin position="197"/>
        <end position="229"/>
    </location>
</feature>
<feature type="region of interest" description="Disordered" evidence="1">
    <location>
        <begin position="44"/>
        <end position="108"/>
    </location>
</feature>
<protein>
    <recommendedName>
        <fullName evidence="3">SCP domain-containing protein</fullName>
    </recommendedName>
</protein>
<feature type="compositionally biased region" description="Low complexity" evidence="1">
    <location>
        <begin position="358"/>
        <end position="372"/>
    </location>
</feature>
<keyword evidence="2" id="KW-0732">Signal</keyword>
<dbReference type="Pfam" id="PF00188">
    <property type="entry name" value="CAP"/>
    <property type="match status" value="1"/>
</dbReference>
<evidence type="ECO:0000259" key="3">
    <source>
        <dbReference type="SMART" id="SM00198"/>
    </source>
</evidence>
<reference evidence="4 5" key="1">
    <citation type="submission" date="2024-01" db="EMBL/GenBank/DDBJ databases">
        <title>Comparative genomics of Cryptococcus and Kwoniella reveals pathogenesis evolution and contrasting modes of karyotype evolution via chromosome fusion or intercentromeric recombination.</title>
        <authorList>
            <person name="Coelho M.A."/>
            <person name="David-Palma M."/>
            <person name="Shea T."/>
            <person name="Bowers K."/>
            <person name="McGinley-Smith S."/>
            <person name="Mohammad A.W."/>
            <person name="Gnirke A."/>
            <person name="Yurkov A.M."/>
            <person name="Nowrousian M."/>
            <person name="Sun S."/>
            <person name="Cuomo C.A."/>
            <person name="Heitman J."/>
        </authorList>
    </citation>
    <scope>NUCLEOTIDE SEQUENCE [LARGE SCALE GENOMIC DNA]</scope>
    <source>
        <strain evidence="4 5">CBS 6074</strain>
    </source>
</reference>
<dbReference type="AlphaFoldDB" id="A0AAX4K6D0"/>
<feature type="region of interest" description="Disordered" evidence="1">
    <location>
        <begin position="281"/>
        <end position="314"/>
    </location>
</feature>
<feature type="domain" description="SCP" evidence="3">
    <location>
        <begin position="378"/>
        <end position="503"/>
    </location>
</feature>
<feature type="compositionally biased region" description="Basic and acidic residues" evidence="1">
    <location>
        <begin position="95"/>
        <end position="108"/>
    </location>
</feature>
<dbReference type="GeneID" id="91098585"/>
<name>A0AAX4K6D0_9TREE</name>
<feature type="compositionally biased region" description="Polar residues" evidence="1">
    <location>
        <begin position="147"/>
        <end position="167"/>
    </location>
</feature>
<dbReference type="EMBL" id="CP144108">
    <property type="protein sequence ID" value="WWC92954.1"/>
    <property type="molecule type" value="Genomic_DNA"/>
</dbReference>
<dbReference type="InterPro" id="IPR035940">
    <property type="entry name" value="CAP_sf"/>
</dbReference>
<feature type="region of interest" description="Disordered" evidence="1">
    <location>
        <begin position="358"/>
        <end position="379"/>
    </location>
</feature>
<dbReference type="InterPro" id="IPR001283">
    <property type="entry name" value="CRISP-related"/>
</dbReference>
<evidence type="ECO:0000256" key="1">
    <source>
        <dbReference type="SAM" id="MobiDB-lite"/>
    </source>
</evidence>
<dbReference type="RefSeq" id="XP_066079716.1">
    <property type="nucleotide sequence ID" value="XM_066223619.1"/>
</dbReference>